<dbReference type="EMBL" id="JAFLVT010000001">
    <property type="protein sequence ID" value="MBO0448183.1"/>
    <property type="molecule type" value="Genomic_DNA"/>
</dbReference>
<evidence type="ECO:0000313" key="3">
    <source>
        <dbReference type="EMBL" id="MBO0448183.1"/>
    </source>
</evidence>
<dbReference type="Proteomes" id="UP000664256">
    <property type="component" value="Unassembled WGS sequence"/>
</dbReference>
<proteinExistence type="predicted"/>
<evidence type="ECO:0000313" key="4">
    <source>
        <dbReference type="Proteomes" id="UP000664256"/>
    </source>
</evidence>
<dbReference type="PANTHER" id="PTHR12526">
    <property type="entry name" value="GLYCOSYLTRANSFERASE"/>
    <property type="match status" value="1"/>
</dbReference>
<dbReference type="SUPFAM" id="SSF53756">
    <property type="entry name" value="UDP-Glycosyltransferase/glycogen phosphorylase"/>
    <property type="match status" value="1"/>
</dbReference>
<dbReference type="CDD" id="cd03808">
    <property type="entry name" value="GT4_CapM-like"/>
    <property type="match status" value="1"/>
</dbReference>
<name>A0ABS3H3Z4_9ENTE</name>
<evidence type="ECO:0000259" key="2">
    <source>
        <dbReference type="Pfam" id="PF13477"/>
    </source>
</evidence>
<accession>A0ABS3H3Z4</accession>
<reference evidence="3 4" key="1">
    <citation type="submission" date="2021-03" db="EMBL/GenBank/DDBJ databases">
        <title>Enterococcal diversity collection.</title>
        <authorList>
            <person name="Gilmore M.S."/>
            <person name="Schwartzman J."/>
            <person name="Van Tyne D."/>
            <person name="Martin M."/>
            <person name="Earl A.M."/>
            <person name="Manson A.L."/>
            <person name="Straub T."/>
            <person name="Salamzade R."/>
            <person name="Saavedra J."/>
            <person name="Lebreton F."/>
            <person name="Prichula J."/>
            <person name="Schaufler K."/>
            <person name="Gaca A."/>
            <person name="Sgardioli B."/>
            <person name="Wagenaar J."/>
            <person name="Strong T."/>
        </authorList>
    </citation>
    <scope>NUCLEOTIDE SEQUENCE [LARGE SCALE GENOMIC DNA]</scope>
    <source>
        <strain evidence="3 4">MJM12</strain>
    </source>
</reference>
<feature type="domain" description="Glycosyl transferase family 1" evidence="1">
    <location>
        <begin position="186"/>
        <end position="344"/>
    </location>
</feature>
<dbReference type="Pfam" id="PF00534">
    <property type="entry name" value="Glycos_transf_1"/>
    <property type="match status" value="1"/>
</dbReference>
<dbReference type="InterPro" id="IPR028098">
    <property type="entry name" value="Glyco_trans_4-like_N"/>
</dbReference>
<sequence>MKILYVTTISNTLNAFLIPHIQMLLDKGHEVSIACSIQQPLNTFFKDKDIPIYIIPFDRSPLSKNNRVAYNEFKSLIKNEDFDIIHTHTPVASMIVRMACKKSKSRVFYTAHGFHFFHGAPIVNWLVYYPIEKFLARYTDTLITINDEDYHRAKKKLHAKNIYHVHGVGLSTQNFNVSLKTDLSQFKNSDDDLVFLSIGELNSNKNHEQVINELWKIRDKKFIYLICGIGEKADYLNKLIQSKSLENKIFLLGYRKDIPNIIAASDVYIHPSKREGLPVSVMEAMYAKLPICGSNIRGIRDLVVHNKNGFLVDLDDMSNSFSYYLKILIENKKIRNEMGNESSKMIVPFIEENVIEELKKIYLDFGSEI</sequence>
<dbReference type="Gene3D" id="3.40.50.2000">
    <property type="entry name" value="Glycogen Phosphorylase B"/>
    <property type="match status" value="2"/>
</dbReference>
<protein>
    <submittedName>
        <fullName evidence="3">Glycosyltransferase family 4 protein</fullName>
    </submittedName>
</protein>
<keyword evidence="4" id="KW-1185">Reference proteome</keyword>
<gene>
    <name evidence="3" type="ORF">JZO76_01405</name>
</gene>
<organism evidence="3 4">
    <name type="scientific">Candidatus Enterococcus myersii</name>
    <dbReference type="NCBI Taxonomy" id="2815322"/>
    <lineage>
        <taxon>Bacteria</taxon>
        <taxon>Bacillati</taxon>
        <taxon>Bacillota</taxon>
        <taxon>Bacilli</taxon>
        <taxon>Lactobacillales</taxon>
        <taxon>Enterococcaceae</taxon>
        <taxon>Enterococcus</taxon>
    </lineage>
</organism>
<comment type="caution">
    <text evidence="3">The sequence shown here is derived from an EMBL/GenBank/DDBJ whole genome shotgun (WGS) entry which is preliminary data.</text>
</comment>
<dbReference type="PANTHER" id="PTHR12526:SF630">
    <property type="entry name" value="GLYCOSYLTRANSFERASE"/>
    <property type="match status" value="1"/>
</dbReference>
<feature type="domain" description="Glycosyltransferase subfamily 4-like N-terminal" evidence="2">
    <location>
        <begin position="2"/>
        <end position="146"/>
    </location>
</feature>
<dbReference type="Pfam" id="PF13477">
    <property type="entry name" value="Glyco_trans_4_2"/>
    <property type="match status" value="1"/>
</dbReference>
<dbReference type="InterPro" id="IPR001296">
    <property type="entry name" value="Glyco_trans_1"/>
</dbReference>
<dbReference type="RefSeq" id="WP_206902377.1">
    <property type="nucleotide sequence ID" value="NZ_JAFLVT010000001.1"/>
</dbReference>
<evidence type="ECO:0000259" key="1">
    <source>
        <dbReference type="Pfam" id="PF00534"/>
    </source>
</evidence>